<evidence type="ECO:0008006" key="3">
    <source>
        <dbReference type="Google" id="ProtNLM"/>
    </source>
</evidence>
<dbReference type="InterPro" id="IPR029063">
    <property type="entry name" value="SAM-dependent_MTases_sf"/>
</dbReference>
<dbReference type="Gene3D" id="3.40.50.150">
    <property type="entry name" value="Vaccinia Virus protein VP39"/>
    <property type="match status" value="1"/>
</dbReference>
<proteinExistence type="predicted"/>
<evidence type="ECO:0000313" key="2">
    <source>
        <dbReference type="Proteomes" id="UP000249590"/>
    </source>
</evidence>
<dbReference type="CDD" id="cd02440">
    <property type="entry name" value="AdoMet_MTases"/>
    <property type="match status" value="1"/>
</dbReference>
<protein>
    <recommendedName>
        <fullName evidence="3">Methyltransferase domain-containing protein</fullName>
    </recommendedName>
</protein>
<keyword evidence="2" id="KW-1185">Reference proteome</keyword>
<sequence length="222" mass="25269">MLERRDDPRFAAISTPSEHALRLLDQVLADNPEPRIAEVGIGIGATTIEFCRRLDGHGEISLYDFAEKLDDLSKDLTAEGITNFQTYGNTRRTFDSYCWALAKVVQDMRRAKEDGIYDFIYLDGCHMFHHDAPATLLCKELVKPGGILLMDDYDWSIAVSPTMRPSVMPDITKHYTDDQIETAHVALICDLFLDSDPEFEILDIGYRGREHRRAYRRTPAPA</sequence>
<comment type="caution">
    <text evidence="1">The sequence shown here is derived from an EMBL/GenBank/DDBJ whole genome shotgun (WGS) entry which is preliminary data.</text>
</comment>
<evidence type="ECO:0000313" key="1">
    <source>
        <dbReference type="EMBL" id="RAI00081.1"/>
    </source>
</evidence>
<accession>A0A8B2NN94</accession>
<dbReference type="AlphaFoldDB" id="A0A8B2NN94"/>
<name>A0A8B2NN94_9HYPH</name>
<dbReference type="RefSeq" id="WP_111348654.1">
    <property type="nucleotide sequence ID" value="NZ_JAIWKD010000007.1"/>
</dbReference>
<dbReference type="EMBL" id="QHHQ01000004">
    <property type="protein sequence ID" value="RAI00081.1"/>
    <property type="molecule type" value="Genomic_DNA"/>
</dbReference>
<dbReference type="SUPFAM" id="SSF53335">
    <property type="entry name" value="S-adenosyl-L-methionine-dependent methyltransferases"/>
    <property type="match status" value="1"/>
</dbReference>
<organism evidence="1 2">
    <name type="scientific">Acuticoccus sediminis</name>
    <dbReference type="NCBI Taxonomy" id="2184697"/>
    <lineage>
        <taxon>Bacteria</taxon>
        <taxon>Pseudomonadati</taxon>
        <taxon>Pseudomonadota</taxon>
        <taxon>Alphaproteobacteria</taxon>
        <taxon>Hyphomicrobiales</taxon>
        <taxon>Amorphaceae</taxon>
        <taxon>Acuticoccus</taxon>
    </lineage>
</organism>
<dbReference type="Pfam" id="PF13578">
    <property type="entry name" value="Methyltransf_24"/>
    <property type="match status" value="1"/>
</dbReference>
<dbReference type="Proteomes" id="UP000249590">
    <property type="component" value="Unassembled WGS sequence"/>
</dbReference>
<gene>
    <name evidence="1" type="ORF">DLJ53_20405</name>
</gene>
<reference evidence="1 2" key="1">
    <citation type="submission" date="2018-05" db="EMBL/GenBank/DDBJ databases">
        <title>Acuticoccus sediminis sp. nov., isolated from deep-sea sediment of Indian Ocean.</title>
        <authorList>
            <person name="Liu X."/>
            <person name="Lai Q."/>
            <person name="Du Y."/>
            <person name="Sun F."/>
            <person name="Zhang X."/>
            <person name="Wang S."/>
            <person name="Shao Z."/>
        </authorList>
    </citation>
    <scope>NUCLEOTIDE SEQUENCE [LARGE SCALE GENOMIC DNA]</scope>
    <source>
        <strain evidence="1 2">PTG4-2</strain>
    </source>
</reference>
<dbReference type="OrthoDB" id="5623231at2"/>